<protein>
    <submittedName>
        <fullName evidence="2">Uncharacterized protein</fullName>
    </submittedName>
</protein>
<sequence length="117" mass="12298">MTVMEAPGKGSSLFRAAPDARGRHETVSVTSPPRLIQPLPPTLPESRVSLSHALLTIDCALPGGDGSALLVAGLTHDLDDRLDDRGSNKGDDQNVVGVISDRLHDSLLPDQQKAPSS</sequence>
<name>A0A8S5LYZ9_9CAUD</name>
<evidence type="ECO:0000313" key="2">
    <source>
        <dbReference type="EMBL" id="DAD75202.1"/>
    </source>
</evidence>
<evidence type="ECO:0000256" key="1">
    <source>
        <dbReference type="SAM" id="MobiDB-lite"/>
    </source>
</evidence>
<proteinExistence type="predicted"/>
<dbReference type="EMBL" id="BK014776">
    <property type="protein sequence ID" value="DAD75202.1"/>
    <property type="molecule type" value="Genomic_DNA"/>
</dbReference>
<organism evidence="2">
    <name type="scientific">Siphoviridae sp. ctvGX2</name>
    <dbReference type="NCBI Taxonomy" id="2826512"/>
    <lineage>
        <taxon>Viruses</taxon>
        <taxon>Duplodnaviria</taxon>
        <taxon>Heunggongvirae</taxon>
        <taxon>Uroviricota</taxon>
        <taxon>Caudoviricetes</taxon>
    </lineage>
</organism>
<reference evidence="2" key="1">
    <citation type="journal article" date="2021" name="Proc. Natl. Acad. Sci. U.S.A.">
        <title>A Catalog of Tens of Thousands of Viruses from Human Metagenomes Reveals Hidden Associations with Chronic Diseases.</title>
        <authorList>
            <person name="Tisza M.J."/>
            <person name="Buck C.B."/>
        </authorList>
    </citation>
    <scope>NUCLEOTIDE SEQUENCE</scope>
    <source>
        <strain evidence="2">CtvGX2</strain>
    </source>
</reference>
<accession>A0A8S5LYZ9</accession>
<feature type="region of interest" description="Disordered" evidence="1">
    <location>
        <begin position="1"/>
        <end position="40"/>
    </location>
</feature>